<proteinExistence type="predicted"/>
<organism evidence="1 2">
    <name type="scientific">Sporolactobacillus putidus</name>
    <dbReference type="NCBI Taxonomy" id="492735"/>
    <lineage>
        <taxon>Bacteria</taxon>
        <taxon>Bacillati</taxon>
        <taxon>Bacillota</taxon>
        <taxon>Bacilli</taxon>
        <taxon>Bacillales</taxon>
        <taxon>Sporolactobacillaceae</taxon>
        <taxon>Sporolactobacillus</taxon>
    </lineage>
</organism>
<evidence type="ECO:0000313" key="1">
    <source>
        <dbReference type="EMBL" id="GGL60561.1"/>
    </source>
</evidence>
<sequence length="86" mass="9751">MAEPKVYPIRLVIGGINFFSSQLNIVCEKPDHSLINITLDLTNVKKLQLLSFEDLSEGKVVYENKGIFGHEKLTKVILPKDINRLN</sequence>
<name>A0A917W2H7_9BACL</name>
<comment type="caution">
    <text evidence="1">The sequence shown here is derived from an EMBL/GenBank/DDBJ whole genome shotgun (WGS) entry which is preliminary data.</text>
</comment>
<gene>
    <name evidence="1" type="ORF">GCM10007968_25710</name>
</gene>
<reference evidence="1" key="1">
    <citation type="journal article" date="2014" name="Int. J. Syst. Evol. Microbiol.">
        <title>Complete genome sequence of Corynebacterium casei LMG S-19264T (=DSM 44701T), isolated from a smear-ripened cheese.</title>
        <authorList>
            <consortium name="US DOE Joint Genome Institute (JGI-PGF)"/>
            <person name="Walter F."/>
            <person name="Albersmeier A."/>
            <person name="Kalinowski J."/>
            <person name="Ruckert C."/>
        </authorList>
    </citation>
    <scope>NUCLEOTIDE SEQUENCE</scope>
    <source>
        <strain evidence="1">JCM 15325</strain>
    </source>
</reference>
<dbReference type="RefSeq" id="WP_188803994.1">
    <property type="nucleotide sequence ID" value="NZ_BMOK01000013.1"/>
</dbReference>
<evidence type="ECO:0000313" key="2">
    <source>
        <dbReference type="Proteomes" id="UP000654670"/>
    </source>
</evidence>
<accession>A0A917W2H7</accession>
<protein>
    <submittedName>
        <fullName evidence="1">Uncharacterized protein</fullName>
    </submittedName>
</protein>
<reference evidence="1" key="2">
    <citation type="submission" date="2020-09" db="EMBL/GenBank/DDBJ databases">
        <authorList>
            <person name="Sun Q."/>
            <person name="Ohkuma M."/>
        </authorList>
    </citation>
    <scope>NUCLEOTIDE SEQUENCE</scope>
    <source>
        <strain evidence="1">JCM 15325</strain>
    </source>
</reference>
<dbReference type="Proteomes" id="UP000654670">
    <property type="component" value="Unassembled WGS sequence"/>
</dbReference>
<dbReference type="AlphaFoldDB" id="A0A917W2H7"/>
<keyword evidence="2" id="KW-1185">Reference proteome</keyword>
<dbReference type="EMBL" id="BMOK01000013">
    <property type="protein sequence ID" value="GGL60561.1"/>
    <property type="molecule type" value="Genomic_DNA"/>
</dbReference>